<organism evidence="1 2">
    <name type="scientific">Scleroderma citrinum Foug A</name>
    <dbReference type="NCBI Taxonomy" id="1036808"/>
    <lineage>
        <taxon>Eukaryota</taxon>
        <taxon>Fungi</taxon>
        <taxon>Dikarya</taxon>
        <taxon>Basidiomycota</taxon>
        <taxon>Agaricomycotina</taxon>
        <taxon>Agaricomycetes</taxon>
        <taxon>Agaricomycetidae</taxon>
        <taxon>Boletales</taxon>
        <taxon>Sclerodermatineae</taxon>
        <taxon>Sclerodermataceae</taxon>
        <taxon>Scleroderma</taxon>
    </lineage>
</organism>
<dbReference type="Proteomes" id="UP000053989">
    <property type="component" value="Unassembled WGS sequence"/>
</dbReference>
<dbReference type="OrthoDB" id="3252425at2759"/>
<proteinExistence type="predicted"/>
<dbReference type="AlphaFoldDB" id="A0A0C3DQD7"/>
<evidence type="ECO:0000313" key="2">
    <source>
        <dbReference type="Proteomes" id="UP000053989"/>
    </source>
</evidence>
<feature type="non-terminal residue" evidence="1">
    <location>
        <position position="1"/>
    </location>
</feature>
<evidence type="ECO:0000313" key="1">
    <source>
        <dbReference type="EMBL" id="KIM58404.1"/>
    </source>
</evidence>
<protein>
    <submittedName>
        <fullName evidence="1">Uncharacterized protein</fullName>
    </submittedName>
</protein>
<keyword evidence="2" id="KW-1185">Reference proteome</keyword>
<reference evidence="2" key="2">
    <citation type="submission" date="2015-01" db="EMBL/GenBank/DDBJ databases">
        <title>Evolutionary Origins and Diversification of the Mycorrhizal Mutualists.</title>
        <authorList>
            <consortium name="DOE Joint Genome Institute"/>
            <consortium name="Mycorrhizal Genomics Consortium"/>
            <person name="Kohler A."/>
            <person name="Kuo A."/>
            <person name="Nagy L.G."/>
            <person name="Floudas D."/>
            <person name="Copeland A."/>
            <person name="Barry K.W."/>
            <person name="Cichocki N."/>
            <person name="Veneault-Fourrey C."/>
            <person name="LaButti K."/>
            <person name="Lindquist E.A."/>
            <person name="Lipzen A."/>
            <person name="Lundell T."/>
            <person name="Morin E."/>
            <person name="Murat C."/>
            <person name="Riley R."/>
            <person name="Ohm R."/>
            <person name="Sun H."/>
            <person name="Tunlid A."/>
            <person name="Henrissat B."/>
            <person name="Grigoriev I.V."/>
            <person name="Hibbett D.S."/>
            <person name="Martin F."/>
        </authorList>
    </citation>
    <scope>NUCLEOTIDE SEQUENCE [LARGE SCALE GENOMIC DNA]</scope>
    <source>
        <strain evidence="2">Foug A</strain>
    </source>
</reference>
<dbReference type="EMBL" id="KN822086">
    <property type="protein sequence ID" value="KIM58404.1"/>
    <property type="molecule type" value="Genomic_DNA"/>
</dbReference>
<reference evidence="1 2" key="1">
    <citation type="submission" date="2014-04" db="EMBL/GenBank/DDBJ databases">
        <authorList>
            <consortium name="DOE Joint Genome Institute"/>
            <person name="Kuo A."/>
            <person name="Kohler A."/>
            <person name="Nagy L.G."/>
            <person name="Floudas D."/>
            <person name="Copeland A."/>
            <person name="Barry K.W."/>
            <person name="Cichocki N."/>
            <person name="Veneault-Fourrey C."/>
            <person name="LaButti K."/>
            <person name="Lindquist E.A."/>
            <person name="Lipzen A."/>
            <person name="Lundell T."/>
            <person name="Morin E."/>
            <person name="Murat C."/>
            <person name="Sun H."/>
            <person name="Tunlid A."/>
            <person name="Henrissat B."/>
            <person name="Grigoriev I.V."/>
            <person name="Hibbett D.S."/>
            <person name="Martin F."/>
            <person name="Nordberg H.P."/>
            <person name="Cantor M.N."/>
            <person name="Hua S.X."/>
        </authorList>
    </citation>
    <scope>NUCLEOTIDE SEQUENCE [LARGE SCALE GENOMIC DNA]</scope>
    <source>
        <strain evidence="1 2">Foug A</strain>
    </source>
</reference>
<sequence length="179" mass="20684">KLAFNIVYSTTIVLPAWREICCDLELEPRLIPCDVSTHWNLCCDMVDIGIDYREVVDGITQHRDLGLRTFELSNHEWEVLEELHDILKDATLYFLRGSTYIPTKPTKEPVYSIPNLASMIPAMDLMDREFTSYAHNPTYSTPICAAIELAQKTLSHYYSSTDKLVLYRIAMGILLLFFW</sequence>
<dbReference type="HOGENOM" id="CLU_099691_1_0_1"/>
<dbReference type="InParanoid" id="A0A0C3DQD7"/>
<feature type="non-terminal residue" evidence="1">
    <location>
        <position position="179"/>
    </location>
</feature>
<accession>A0A0C3DQD7</accession>
<gene>
    <name evidence="1" type="ORF">SCLCIDRAFT_66225</name>
</gene>
<name>A0A0C3DQD7_9AGAM</name>